<evidence type="ECO:0000313" key="5">
    <source>
        <dbReference type="EMBL" id="KAJ8423132.1"/>
    </source>
</evidence>
<dbReference type="EMBL" id="JAKOGI010002049">
    <property type="protein sequence ID" value="KAJ8423132.1"/>
    <property type="molecule type" value="Genomic_DNA"/>
</dbReference>
<dbReference type="PANTHER" id="PTHR22753:SF24">
    <property type="entry name" value="ESTERASE_LIPASE_THIOESTERASE FAMILY PROTEIN"/>
    <property type="match status" value="1"/>
</dbReference>
<dbReference type="Pfam" id="PF03982">
    <property type="entry name" value="DAGAT"/>
    <property type="match status" value="1"/>
</dbReference>
<dbReference type="GO" id="GO:0004144">
    <property type="term" value="F:diacylglycerol O-acyltransferase activity"/>
    <property type="evidence" value="ECO:0007669"/>
    <property type="project" value="UniProtKB-ARBA"/>
</dbReference>
<proteinExistence type="inferred from homology"/>
<dbReference type="PANTHER" id="PTHR22753">
    <property type="entry name" value="TRANSMEMBRANE PROTEIN 68"/>
    <property type="match status" value="1"/>
</dbReference>
<comment type="caution">
    <text evidence="5">The sequence shown here is derived from an EMBL/GenBank/DDBJ whole genome shotgun (WGS) entry which is preliminary data.</text>
</comment>
<dbReference type="CDD" id="cd07987">
    <property type="entry name" value="LPLAT_MGAT-like"/>
    <property type="match status" value="1"/>
</dbReference>
<keyword evidence="4" id="KW-0256">Endoplasmic reticulum</keyword>
<evidence type="ECO:0000256" key="4">
    <source>
        <dbReference type="RuleBase" id="RU367023"/>
    </source>
</evidence>
<evidence type="ECO:0000256" key="2">
    <source>
        <dbReference type="ARBA" id="ARBA00022679"/>
    </source>
</evidence>
<keyword evidence="3" id="KW-0012">Acyltransferase</keyword>
<gene>
    <name evidence="5" type="ORF">Cgig2_021284</name>
</gene>
<organism evidence="5 6">
    <name type="scientific">Carnegiea gigantea</name>
    <dbReference type="NCBI Taxonomy" id="171969"/>
    <lineage>
        <taxon>Eukaryota</taxon>
        <taxon>Viridiplantae</taxon>
        <taxon>Streptophyta</taxon>
        <taxon>Embryophyta</taxon>
        <taxon>Tracheophyta</taxon>
        <taxon>Spermatophyta</taxon>
        <taxon>Magnoliopsida</taxon>
        <taxon>eudicotyledons</taxon>
        <taxon>Gunneridae</taxon>
        <taxon>Pentapetalae</taxon>
        <taxon>Caryophyllales</taxon>
        <taxon>Cactineae</taxon>
        <taxon>Cactaceae</taxon>
        <taxon>Cactoideae</taxon>
        <taxon>Echinocereeae</taxon>
        <taxon>Carnegiea</taxon>
    </lineage>
</organism>
<dbReference type="GO" id="GO:0019432">
    <property type="term" value="P:triglyceride biosynthetic process"/>
    <property type="evidence" value="ECO:0007669"/>
    <property type="project" value="UniProtKB-ARBA"/>
</dbReference>
<evidence type="ECO:0000256" key="3">
    <source>
        <dbReference type="ARBA" id="ARBA00023315"/>
    </source>
</evidence>
<keyword evidence="6" id="KW-1185">Reference proteome</keyword>
<name>A0A9Q1GPM5_9CARY</name>
<dbReference type="Proteomes" id="UP001153076">
    <property type="component" value="Unassembled WGS sequence"/>
</dbReference>
<comment type="similarity">
    <text evidence="1 4">Belongs to the diacylglycerol acyltransferase family.</text>
</comment>
<dbReference type="AlphaFoldDB" id="A0A9Q1GPM5"/>
<dbReference type="OrthoDB" id="44277at2759"/>
<dbReference type="InterPro" id="IPR007130">
    <property type="entry name" value="DAGAT"/>
</dbReference>
<accession>A0A9Q1GPM5</accession>
<dbReference type="GO" id="GO:0005789">
    <property type="term" value="C:endoplasmic reticulum membrane"/>
    <property type="evidence" value="ECO:0007669"/>
    <property type="project" value="UniProtKB-SubCell"/>
</dbReference>
<evidence type="ECO:0000313" key="6">
    <source>
        <dbReference type="Proteomes" id="UP001153076"/>
    </source>
</evidence>
<sequence>MRIRLYFVSYHCHNRLYISATSPVLLSTSENGMVVRGLAGFPSEGPTLLVGYHMLLGLEQAPLVIRMLAEKNIVVRGIAHPMIFYRSKERKLPDLSEYDMFRLMGATPVSGTNLFKLLASKSHVLLYPGGMREALHRKGEDYQLFWPERSEFVRMAARFGAKIVPFGAVGEDDLGQLVVDYNDLVKIPYFKREIEALTNEAGRLRAEGSGEVANQPVHLPGILPKVPGRLYYLFGKPIETEGRKLELKDREKAHELYLEVKSEVERCLAYLKQKRERDPYRSLLSRLLYQSIHGITAEIPTFEL</sequence>
<keyword evidence="2 4" id="KW-0808">Transferase</keyword>
<evidence type="ECO:0000256" key="1">
    <source>
        <dbReference type="ARBA" id="ARBA00005420"/>
    </source>
</evidence>
<dbReference type="EC" id="2.3.1.-" evidence="4"/>
<comment type="subcellular location">
    <subcellularLocation>
        <location evidence="4">Endoplasmic reticulum membrane</location>
        <topology evidence="4">Multi-pass membrane protein</topology>
    </subcellularLocation>
</comment>
<protein>
    <recommendedName>
        <fullName evidence="4">Acyltransferase</fullName>
        <ecNumber evidence="4">2.3.1.-</ecNumber>
    </recommendedName>
</protein>
<reference evidence="5" key="1">
    <citation type="submission" date="2022-04" db="EMBL/GenBank/DDBJ databases">
        <title>Carnegiea gigantea Genome sequencing and assembly v2.</title>
        <authorList>
            <person name="Copetti D."/>
            <person name="Sanderson M.J."/>
            <person name="Burquez A."/>
            <person name="Wojciechowski M.F."/>
        </authorList>
    </citation>
    <scope>NUCLEOTIDE SEQUENCE</scope>
    <source>
        <strain evidence="5">SGP5-SGP5p</strain>
        <tissue evidence="5">Aerial part</tissue>
    </source>
</reference>